<evidence type="ECO:0000313" key="2">
    <source>
        <dbReference type="Proteomes" id="UP000789702"/>
    </source>
</evidence>
<evidence type="ECO:0000313" key="1">
    <source>
        <dbReference type="EMBL" id="CAG8776534.1"/>
    </source>
</evidence>
<gene>
    <name evidence="1" type="ORF">DHETER_LOCUS16152</name>
</gene>
<keyword evidence="2" id="KW-1185">Reference proteome</keyword>
<organism evidence="1 2">
    <name type="scientific">Dentiscutata heterogama</name>
    <dbReference type="NCBI Taxonomy" id="1316150"/>
    <lineage>
        <taxon>Eukaryota</taxon>
        <taxon>Fungi</taxon>
        <taxon>Fungi incertae sedis</taxon>
        <taxon>Mucoromycota</taxon>
        <taxon>Glomeromycotina</taxon>
        <taxon>Glomeromycetes</taxon>
        <taxon>Diversisporales</taxon>
        <taxon>Gigasporaceae</taxon>
        <taxon>Dentiscutata</taxon>
    </lineage>
</organism>
<name>A0ACA9R439_9GLOM</name>
<proteinExistence type="predicted"/>
<dbReference type="EMBL" id="CAJVPU010060155">
    <property type="protein sequence ID" value="CAG8776534.1"/>
    <property type="molecule type" value="Genomic_DNA"/>
</dbReference>
<dbReference type="Proteomes" id="UP000789702">
    <property type="component" value="Unassembled WGS sequence"/>
</dbReference>
<sequence>RRHGVVGMWISSYLGYVVFAVYAVRCLLHSWSFLFHSWVCVLWTFRSQEFQ</sequence>
<feature type="non-terminal residue" evidence="1">
    <location>
        <position position="1"/>
    </location>
</feature>
<comment type="caution">
    <text evidence="1">The sequence shown here is derived from an EMBL/GenBank/DDBJ whole genome shotgun (WGS) entry which is preliminary data.</text>
</comment>
<feature type="non-terminal residue" evidence="1">
    <location>
        <position position="51"/>
    </location>
</feature>
<accession>A0ACA9R439</accession>
<protein>
    <submittedName>
        <fullName evidence="1">16181_t:CDS:1</fullName>
    </submittedName>
</protein>
<reference evidence="1" key="1">
    <citation type="submission" date="2021-06" db="EMBL/GenBank/DDBJ databases">
        <authorList>
            <person name="Kallberg Y."/>
            <person name="Tangrot J."/>
            <person name="Rosling A."/>
        </authorList>
    </citation>
    <scope>NUCLEOTIDE SEQUENCE</scope>
    <source>
        <strain evidence="1">IL203A</strain>
    </source>
</reference>